<dbReference type="OrthoDB" id="37659at2759"/>
<dbReference type="AlphaFoldDB" id="A0A1E1KCT3"/>
<accession>A0A1E1KCT3</accession>
<dbReference type="PANTHER" id="PTHR44196:SF1">
    <property type="entry name" value="DEHYDROGENASE_REDUCTASE SDR FAMILY MEMBER 7B"/>
    <property type="match status" value="1"/>
</dbReference>
<dbReference type="GO" id="GO:0016020">
    <property type="term" value="C:membrane"/>
    <property type="evidence" value="ECO:0007669"/>
    <property type="project" value="TreeGrafter"/>
</dbReference>
<dbReference type="SUPFAM" id="SSF51735">
    <property type="entry name" value="NAD(P)-binding Rossmann-fold domains"/>
    <property type="match status" value="1"/>
</dbReference>
<name>A0A1E1KCT3_9HELO</name>
<evidence type="ECO:0000313" key="6">
    <source>
        <dbReference type="Proteomes" id="UP000178912"/>
    </source>
</evidence>
<dbReference type="EMBL" id="FJUX01000024">
    <property type="protein sequence ID" value="CZS95829.1"/>
    <property type="molecule type" value="Genomic_DNA"/>
</dbReference>
<sequence>MAPKTLAFKCALVTGGGGGIGLAMSKHLISLDIKVIIVGRTEKTLAEAAKELGNDTVYYVLDTGNIPAIQDFCQKVIQEHPEVDCLINNAAVQKPLDINKFDLESADQEIDINIRGPMHLTIGFLEHFKSKPAATIMNISSLLGYIPTSIINPVYNATKAWMHFWTMNLRTQLANDERGKNIKVVEIAPPTVATNLHRDREDPDDNKKENNKKSLSLPEFMEFVAKGWKKDQDTIGAGMAQGVVAQWYETFGQDYEEAEKATAPPKKSE</sequence>
<dbReference type="PRINTS" id="PR00080">
    <property type="entry name" value="SDRFAMILY"/>
</dbReference>
<organism evidence="5 6">
    <name type="scientific">Rhynchosporium agropyri</name>
    <dbReference type="NCBI Taxonomy" id="914238"/>
    <lineage>
        <taxon>Eukaryota</taxon>
        <taxon>Fungi</taxon>
        <taxon>Dikarya</taxon>
        <taxon>Ascomycota</taxon>
        <taxon>Pezizomycotina</taxon>
        <taxon>Leotiomycetes</taxon>
        <taxon>Helotiales</taxon>
        <taxon>Ploettnerulaceae</taxon>
        <taxon>Rhynchosporium</taxon>
    </lineage>
</organism>
<dbReference type="PRINTS" id="PR00081">
    <property type="entry name" value="GDHRDH"/>
</dbReference>
<evidence type="ECO:0000256" key="3">
    <source>
        <dbReference type="RuleBase" id="RU000363"/>
    </source>
</evidence>
<dbReference type="PANTHER" id="PTHR44196">
    <property type="entry name" value="DEHYDROGENASE/REDUCTASE SDR FAMILY MEMBER 7B"/>
    <property type="match status" value="1"/>
</dbReference>
<feature type="region of interest" description="Disordered" evidence="4">
    <location>
        <begin position="193"/>
        <end position="213"/>
    </location>
</feature>
<feature type="compositionally biased region" description="Basic and acidic residues" evidence="4">
    <location>
        <begin position="196"/>
        <end position="212"/>
    </location>
</feature>
<proteinExistence type="inferred from homology"/>
<dbReference type="GO" id="GO:0016491">
    <property type="term" value="F:oxidoreductase activity"/>
    <property type="evidence" value="ECO:0007669"/>
    <property type="project" value="UniProtKB-KW"/>
</dbReference>
<dbReference type="InterPro" id="IPR036291">
    <property type="entry name" value="NAD(P)-bd_dom_sf"/>
</dbReference>
<gene>
    <name evidence="5" type="ORF">RAG0_05341</name>
</gene>
<dbReference type="Pfam" id="PF00106">
    <property type="entry name" value="adh_short"/>
    <property type="match status" value="1"/>
</dbReference>
<dbReference type="Gene3D" id="3.40.50.720">
    <property type="entry name" value="NAD(P)-binding Rossmann-like Domain"/>
    <property type="match status" value="1"/>
</dbReference>
<comment type="similarity">
    <text evidence="1 3">Belongs to the short-chain dehydrogenases/reductases (SDR) family.</text>
</comment>
<evidence type="ECO:0000313" key="5">
    <source>
        <dbReference type="EMBL" id="CZS95829.1"/>
    </source>
</evidence>
<evidence type="ECO:0000256" key="4">
    <source>
        <dbReference type="SAM" id="MobiDB-lite"/>
    </source>
</evidence>
<dbReference type="Proteomes" id="UP000178912">
    <property type="component" value="Unassembled WGS sequence"/>
</dbReference>
<evidence type="ECO:0000256" key="1">
    <source>
        <dbReference type="ARBA" id="ARBA00006484"/>
    </source>
</evidence>
<reference evidence="6" key="1">
    <citation type="submission" date="2016-03" db="EMBL/GenBank/DDBJ databases">
        <authorList>
            <person name="Guldener U."/>
        </authorList>
    </citation>
    <scope>NUCLEOTIDE SEQUENCE [LARGE SCALE GENOMIC DNA]</scope>
    <source>
        <strain evidence="6">04CH-RAC-A.6.1</strain>
    </source>
</reference>
<dbReference type="InterPro" id="IPR002347">
    <property type="entry name" value="SDR_fam"/>
</dbReference>
<keyword evidence="2" id="KW-0560">Oxidoreductase</keyword>
<keyword evidence="6" id="KW-1185">Reference proteome</keyword>
<protein>
    <submittedName>
        <fullName evidence="5">Related to oxidoreductase</fullName>
    </submittedName>
</protein>
<evidence type="ECO:0000256" key="2">
    <source>
        <dbReference type="ARBA" id="ARBA00023002"/>
    </source>
</evidence>